<evidence type="ECO:0000313" key="11">
    <source>
        <dbReference type="Proteomes" id="UP000028878"/>
    </source>
</evidence>
<comment type="catalytic activity">
    <reaction evidence="1">
        <text>ATP + protein L-histidine = ADP + protein N-phospho-L-histidine.</text>
        <dbReference type="EC" id="2.7.13.3"/>
    </reaction>
</comment>
<dbReference type="Gene3D" id="3.40.50.2300">
    <property type="match status" value="1"/>
</dbReference>
<dbReference type="InterPro" id="IPR011006">
    <property type="entry name" value="CheY-like_superfamily"/>
</dbReference>
<dbReference type="GO" id="GO:0005886">
    <property type="term" value="C:plasma membrane"/>
    <property type="evidence" value="ECO:0007669"/>
    <property type="project" value="UniProtKB-SubCell"/>
</dbReference>
<dbReference type="InterPro" id="IPR036890">
    <property type="entry name" value="HATPase_C_sf"/>
</dbReference>
<evidence type="ECO:0000256" key="1">
    <source>
        <dbReference type="ARBA" id="ARBA00000085"/>
    </source>
</evidence>
<dbReference type="CDD" id="cd00075">
    <property type="entry name" value="HATPase"/>
    <property type="match status" value="1"/>
</dbReference>
<feature type="domain" description="Histidine kinase" evidence="8">
    <location>
        <begin position="143"/>
        <end position="360"/>
    </location>
</feature>
<proteinExistence type="predicted"/>
<dbReference type="PRINTS" id="PR00344">
    <property type="entry name" value="BCTRLSENSOR"/>
</dbReference>
<dbReference type="GO" id="GO:0000155">
    <property type="term" value="F:phosphorelay sensor kinase activity"/>
    <property type="evidence" value="ECO:0007669"/>
    <property type="project" value="InterPro"/>
</dbReference>
<evidence type="ECO:0000256" key="2">
    <source>
        <dbReference type="ARBA" id="ARBA00004429"/>
    </source>
</evidence>
<dbReference type="InterPro" id="IPR005467">
    <property type="entry name" value="His_kinase_dom"/>
</dbReference>
<dbReference type="SMART" id="SM00387">
    <property type="entry name" value="HATPase_c"/>
    <property type="match status" value="1"/>
</dbReference>
<dbReference type="InterPro" id="IPR004358">
    <property type="entry name" value="Sig_transdc_His_kin-like_C"/>
</dbReference>
<keyword evidence="5" id="KW-0808">Transferase</keyword>
<feature type="modified residue" description="4-aspartylphosphate" evidence="7">
    <location>
        <position position="432"/>
    </location>
</feature>
<keyword evidence="11" id="KW-1185">Reference proteome</keyword>
<evidence type="ECO:0000256" key="3">
    <source>
        <dbReference type="ARBA" id="ARBA00012438"/>
    </source>
</evidence>
<comment type="subcellular location">
    <subcellularLocation>
        <location evidence="2">Cell inner membrane</location>
        <topology evidence="2">Multi-pass membrane protein</topology>
    </subcellularLocation>
</comment>
<dbReference type="AlphaFoldDB" id="A0A1L1PHK0"/>
<evidence type="ECO:0000259" key="8">
    <source>
        <dbReference type="PROSITE" id="PS50109"/>
    </source>
</evidence>
<dbReference type="InterPro" id="IPR001789">
    <property type="entry name" value="Sig_transdc_resp-reg_receiver"/>
</dbReference>
<sequence length="499" mass="53411">MVTARDGAMAVRVLAQSGVCAEACRDAAQIATLLREGAGALLIAEEVLSDEGFAGVKQQLLAQEPWSDLPVLVLARAGVDSLPITDALQELANLTVLERPMRVSSLVSATRSALAARRRQYQLRGTLLGLQEADKRKTEFLATLAHELRNPLAPLRTGLELLAKRNRDTEEDWIHALMSRQVSHMVRLIDDLMEVSRITRGKIELQFAPVAMQDVLRHAVELSLPLIDAHAHHLTMDIPDERVVVHGDSVRLTQVFSNLLNNAAKYTPRGGELALSLQHADAQARVTVSDNGPGIPPDMREAVFDLFVQVNDASRAAQGGLGIGLTLVRSLVELHGGTVKADSAGGTGGTRMVVRLPWAGTLASEATSPVAGEALRCAGGRQRVLVVDDNADAADTLAALLQTLGVAATVAYSGAGALQAIEERPPTLALLDIGMPGMDGFALAERIRGNPAWSPVTLVALTGWAQKTDRERTAAARFDHHLVKPVDLGELIRILNELP</sequence>
<dbReference type="Gene3D" id="3.30.565.10">
    <property type="entry name" value="Histidine kinase-like ATPase, C-terminal domain"/>
    <property type="match status" value="1"/>
</dbReference>
<dbReference type="SUPFAM" id="SSF52172">
    <property type="entry name" value="CheY-like"/>
    <property type="match status" value="1"/>
</dbReference>
<dbReference type="FunFam" id="3.30.565.10:FF:000006">
    <property type="entry name" value="Sensor histidine kinase WalK"/>
    <property type="match status" value="1"/>
</dbReference>
<evidence type="ECO:0000259" key="9">
    <source>
        <dbReference type="PROSITE" id="PS50110"/>
    </source>
</evidence>
<dbReference type="Pfam" id="PF00512">
    <property type="entry name" value="HisKA"/>
    <property type="match status" value="1"/>
</dbReference>
<protein>
    <recommendedName>
        <fullName evidence="3">histidine kinase</fullName>
        <ecNumber evidence="3">2.7.13.3</ecNumber>
    </recommendedName>
</protein>
<evidence type="ECO:0000256" key="4">
    <source>
        <dbReference type="ARBA" id="ARBA00022553"/>
    </source>
</evidence>
<dbReference type="EC" id="2.7.13.3" evidence="3"/>
<dbReference type="InterPro" id="IPR036097">
    <property type="entry name" value="HisK_dim/P_sf"/>
</dbReference>
<reference evidence="11" key="1">
    <citation type="submission" date="2014-11" db="EMBL/GenBank/DDBJ databases">
        <title>Draft genome sequence of Hydrogenophaga intermedia S1.</title>
        <authorList>
            <person name="Gan H.M."/>
            <person name="Chew T.H."/>
            <person name="Stolz A."/>
        </authorList>
    </citation>
    <scope>NUCLEOTIDE SEQUENCE [LARGE SCALE GENOMIC DNA]</scope>
    <source>
        <strain evidence="11">S1</strain>
    </source>
</reference>
<feature type="domain" description="Response regulatory" evidence="9">
    <location>
        <begin position="383"/>
        <end position="499"/>
    </location>
</feature>
<dbReference type="PROSITE" id="PS50110">
    <property type="entry name" value="RESPONSE_REGULATORY"/>
    <property type="match status" value="1"/>
</dbReference>
<dbReference type="Proteomes" id="UP000028878">
    <property type="component" value="Unassembled WGS sequence"/>
</dbReference>
<gene>
    <name evidence="10" type="ORF">BN948_00859</name>
</gene>
<evidence type="ECO:0000313" key="10">
    <source>
        <dbReference type="EMBL" id="CDN86457.1"/>
    </source>
</evidence>
<dbReference type="InterPro" id="IPR003661">
    <property type="entry name" value="HisK_dim/P_dom"/>
</dbReference>
<dbReference type="EMBL" id="CCAE010000004">
    <property type="protein sequence ID" value="CDN86457.1"/>
    <property type="molecule type" value="Genomic_DNA"/>
</dbReference>
<dbReference type="Gene3D" id="1.10.287.130">
    <property type="match status" value="1"/>
</dbReference>
<dbReference type="SUPFAM" id="SSF55874">
    <property type="entry name" value="ATPase domain of HSP90 chaperone/DNA topoisomerase II/histidine kinase"/>
    <property type="match status" value="1"/>
</dbReference>
<dbReference type="SMART" id="SM00448">
    <property type="entry name" value="REC"/>
    <property type="match status" value="1"/>
</dbReference>
<dbReference type="InterPro" id="IPR003594">
    <property type="entry name" value="HATPase_dom"/>
</dbReference>
<keyword evidence="4 7" id="KW-0597">Phosphoprotein</keyword>
<dbReference type="PANTHER" id="PTHR43547">
    <property type="entry name" value="TWO-COMPONENT HISTIDINE KINASE"/>
    <property type="match status" value="1"/>
</dbReference>
<dbReference type="PANTHER" id="PTHR43547:SF2">
    <property type="entry name" value="HYBRID SIGNAL TRANSDUCTION HISTIDINE KINASE C"/>
    <property type="match status" value="1"/>
</dbReference>
<organism evidence="10 11">
    <name type="scientific">Hydrogenophaga intermedia</name>
    <dbReference type="NCBI Taxonomy" id="65786"/>
    <lineage>
        <taxon>Bacteria</taxon>
        <taxon>Pseudomonadati</taxon>
        <taxon>Pseudomonadota</taxon>
        <taxon>Betaproteobacteria</taxon>
        <taxon>Burkholderiales</taxon>
        <taxon>Comamonadaceae</taxon>
        <taxon>Hydrogenophaga</taxon>
    </lineage>
</organism>
<evidence type="ECO:0000256" key="5">
    <source>
        <dbReference type="ARBA" id="ARBA00022679"/>
    </source>
</evidence>
<name>A0A1L1PHK0_HYDIT</name>
<evidence type="ECO:0000256" key="6">
    <source>
        <dbReference type="ARBA" id="ARBA00022777"/>
    </source>
</evidence>
<keyword evidence="6 10" id="KW-0418">Kinase</keyword>
<dbReference type="PROSITE" id="PS50109">
    <property type="entry name" value="HIS_KIN"/>
    <property type="match status" value="1"/>
</dbReference>
<dbReference type="Pfam" id="PF00072">
    <property type="entry name" value="Response_reg"/>
    <property type="match status" value="1"/>
</dbReference>
<dbReference type="SMART" id="SM00388">
    <property type="entry name" value="HisKA"/>
    <property type="match status" value="1"/>
</dbReference>
<dbReference type="CDD" id="cd00082">
    <property type="entry name" value="HisKA"/>
    <property type="match status" value="1"/>
</dbReference>
<evidence type="ECO:0000256" key="7">
    <source>
        <dbReference type="PROSITE-ProRule" id="PRU00169"/>
    </source>
</evidence>
<dbReference type="Pfam" id="PF02518">
    <property type="entry name" value="HATPase_c"/>
    <property type="match status" value="1"/>
</dbReference>
<dbReference type="SUPFAM" id="SSF47384">
    <property type="entry name" value="Homodimeric domain of signal transducing histidine kinase"/>
    <property type="match status" value="1"/>
</dbReference>
<accession>A0A1L1PHK0</accession>